<dbReference type="PANTHER" id="PTHR10357:SF219">
    <property type="entry name" value="MALTOSE ALPHA-D-GLUCOSYLTRANSFERASE"/>
    <property type="match status" value="1"/>
</dbReference>
<comment type="similarity">
    <text evidence="3">Belongs to the aminoglycoside phosphotransferase family.</text>
</comment>
<evidence type="ECO:0000256" key="2">
    <source>
        <dbReference type="ARBA" id="ARBA00005496"/>
    </source>
</evidence>
<dbReference type="GO" id="GO:0047471">
    <property type="term" value="F:maltose alpha-D-glucosyltransferase activity"/>
    <property type="evidence" value="ECO:0007669"/>
    <property type="project" value="UniProtKB-EC"/>
</dbReference>
<dbReference type="Gene3D" id="3.90.1200.10">
    <property type="match status" value="1"/>
</dbReference>
<dbReference type="FunFam" id="3.20.20.80:FF:000055">
    <property type="entry name" value="Trehalose synthase"/>
    <property type="match status" value="1"/>
</dbReference>
<dbReference type="SUPFAM" id="SSF56112">
    <property type="entry name" value="Protein kinase-like (PK-like)"/>
    <property type="match status" value="1"/>
</dbReference>
<evidence type="ECO:0000313" key="18">
    <source>
        <dbReference type="Proteomes" id="UP000198982"/>
    </source>
</evidence>
<dbReference type="GO" id="GO:0016740">
    <property type="term" value="F:transferase activity"/>
    <property type="evidence" value="ECO:0007669"/>
    <property type="project" value="UniProtKB-KW"/>
</dbReference>
<accession>A0A1H4NK11</accession>
<evidence type="ECO:0000256" key="13">
    <source>
        <dbReference type="ARBA" id="ARBA00031251"/>
    </source>
</evidence>
<dbReference type="PANTHER" id="PTHR10357">
    <property type="entry name" value="ALPHA-AMYLASE FAMILY MEMBER"/>
    <property type="match status" value="1"/>
</dbReference>
<sequence>MAKKSRTATFTKDPLWYKDAVIYQVHVKSFFDANNDGIGDFSGLIAKLDYIRDLGVNTLWLLPFYPSPRRDDGYDIAEYRGVSPDYGTLADVRRFIAEAHKRELRVISELVINHTSDQHPWFQRARKAKPGSAARNFYVWSDDDQKYAGTRIIFLDTEKSNWTWDPVAGQYFWHRFYSHQPDLNFDNPQVMKAVLSVMRYWLDMGIDGLRLDAIPYLIERDGTDNENLPETHDVLKRIRAEIDAHYPDRMLLAEANQWPEDTRLYFGQAGNGADGDECHMAFHFPLMPRMYMALAQEDRFPITDILRQTPEIPAHCQWAIFLRNHDELTLEMVTDQERDYLWNYYAADRRARINLGIRRRLAPLMERDRRRIELLNSLLLSMPGTPTLYYGDEIGMGDNIYLGDRDGVRTPMQWSIDRNGGFSRADPASLVLPPIMDPLYGYQSVNVETQSGDPHSLLNWTRRMLAVRKQSRAFGRGSLKMLSPSNRRILAYTREYTDADGHQQIILCVANVSRSAQAAELDLSAFAGRVPVEMLGGNAFPPIGQLPFLLTLAPYGFYWFVLAAEQQMPSWHVEPAQSLPDFCTLVLKKRLEELLEAPSRTTLEHEVLPLWLPKRRWFAGKDGALQALRIAYAVRFGDPRHPVLLGEIEVSRDGQSERYQLPFGLLGEEPSGSALAQQLAMARVRRGRQVGLITDAFVLDSFVRDVLQALQARTRLTSEAGQIRFEGSPALDGLGLGAESEVRYLSAEQSNSSVVVGGSLVLKLLRRVSAGVHPELEMGAFLTRAGFGHISPLLGSVVRRDEQGEDHLLMIAQGYLSNQGDAWEWTQNNLERAIRDELADAMSEQEQHYHALGELRQFAGLLGRRLGEMHLLLAAPGSGPDFAPQVSTLKDTQAWNRQVAGQVERGLQLLTQHQGALSTQDRQWVSRLLQHKAQILGHIRQLAKQLVGGLRIRVHGDLHLGQVLVVKGDAYLIDFEGEPARSLAERRGKHSPYKDVSGVLRSFDYAAAMAREAPLVDGSPAAAAARERVLRRYLEQARQAFVQAYRLATATLAHGWQEPGAADAAQALFSLEKAAYEVAYEAQNRPTWLHVPLHGLVGLLSELQAFSELERGGEQS</sequence>
<reference evidence="18" key="1">
    <citation type="submission" date="2016-10" db="EMBL/GenBank/DDBJ databases">
        <authorList>
            <person name="Varghese N."/>
            <person name="Submissions S."/>
        </authorList>
    </citation>
    <scope>NUCLEOTIDE SEQUENCE [LARGE SCALE GENOMIC DNA]</scope>
    <source>
        <strain evidence="18">DSM 9751</strain>
    </source>
</reference>
<dbReference type="GO" id="GO:0005975">
    <property type="term" value="P:carbohydrate metabolic process"/>
    <property type="evidence" value="ECO:0007669"/>
    <property type="project" value="InterPro"/>
</dbReference>
<evidence type="ECO:0000256" key="6">
    <source>
        <dbReference type="ARBA" id="ARBA00013882"/>
    </source>
</evidence>
<evidence type="ECO:0000256" key="12">
    <source>
        <dbReference type="ARBA" id="ARBA00023235"/>
    </source>
</evidence>
<comment type="catalytic activity">
    <reaction evidence="1">
        <text>D-maltose = alpha,alpha-trehalose</text>
        <dbReference type="Rhea" id="RHEA:15145"/>
        <dbReference type="ChEBI" id="CHEBI:16551"/>
        <dbReference type="ChEBI" id="CHEBI:17306"/>
        <dbReference type="EC" id="5.4.99.16"/>
    </reaction>
</comment>
<dbReference type="SUPFAM" id="SSF51445">
    <property type="entry name" value="(Trans)glycosidases"/>
    <property type="match status" value="1"/>
</dbReference>
<comment type="similarity">
    <text evidence="2">Belongs to the glycosyl hydrolase 13 family. TreS subfamily.</text>
</comment>
<evidence type="ECO:0000313" key="17">
    <source>
        <dbReference type="EMBL" id="SEB95610.1"/>
    </source>
</evidence>
<evidence type="ECO:0000256" key="1">
    <source>
        <dbReference type="ARBA" id="ARBA00001595"/>
    </source>
</evidence>
<dbReference type="InterPro" id="IPR012810">
    <property type="entry name" value="TreS/a-amylase_N"/>
</dbReference>
<evidence type="ECO:0000256" key="10">
    <source>
        <dbReference type="ARBA" id="ARBA00022837"/>
    </source>
</evidence>
<evidence type="ECO:0000256" key="5">
    <source>
        <dbReference type="ARBA" id="ARBA00012619"/>
    </source>
</evidence>
<dbReference type="EC" id="2.7.1.175" evidence="4"/>
<name>A0A1H4NK11_9PSED</name>
<dbReference type="Gene3D" id="2.60.40.1180">
    <property type="entry name" value="Golgi alpha-mannosidase II"/>
    <property type="match status" value="1"/>
</dbReference>
<keyword evidence="7 17" id="KW-0808">Transferase</keyword>
<dbReference type="GO" id="GO:0046872">
    <property type="term" value="F:metal ion binding"/>
    <property type="evidence" value="ECO:0007669"/>
    <property type="project" value="UniProtKB-KW"/>
</dbReference>
<gene>
    <name evidence="17" type="ORF">SAMN05216178_2898</name>
</gene>
<dbReference type="InterPro" id="IPR045857">
    <property type="entry name" value="O16G_dom_2"/>
</dbReference>
<dbReference type="Pfam" id="PF18085">
    <property type="entry name" value="Mak_N_cap"/>
    <property type="match status" value="1"/>
</dbReference>
<evidence type="ECO:0000256" key="11">
    <source>
        <dbReference type="ARBA" id="ARBA00022840"/>
    </source>
</evidence>
<dbReference type="Gene3D" id="3.20.20.80">
    <property type="entry name" value="Glycosidases"/>
    <property type="match status" value="1"/>
</dbReference>
<evidence type="ECO:0000256" key="8">
    <source>
        <dbReference type="ARBA" id="ARBA00022723"/>
    </source>
</evidence>
<dbReference type="AlphaFoldDB" id="A0A1H4NK11"/>
<dbReference type="EC" id="5.4.99.16" evidence="5"/>
<keyword evidence="8" id="KW-0479">Metal-binding</keyword>
<dbReference type="EMBL" id="FNTJ01000001">
    <property type="protein sequence ID" value="SEB95610.1"/>
    <property type="molecule type" value="Genomic_DNA"/>
</dbReference>
<dbReference type="GO" id="GO:0005524">
    <property type="term" value="F:ATP binding"/>
    <property type="evidence" value="ECO:0007669"/>
    <property type="project" value="UniProtKB-KW"/>
</dbReference>
<proteinExistence type="inferred from homology"/>
<evidence type="ECO:0000256" key="9">
    <source>
        <dbReference type="ARBA" id="ARBA00022741"/>
    </source>
</evidence>
<keyword evidence="10" id="KW-0106">Calcium</keyword>
<dbReference type="InterPro" id="IPR012811">
    <property type="entry name" value="TreS_maltokin_C_dom"/>
</dbReference>
<keyword evidence="18" id="KW-1185">Reference proteome</keyword>
<dbReference type="InterPro" id="IPR011009">
    <property type="entry name" value="Kinase-like_dom_sf"/>
</dbReference>
<dbReference type="SUPFAM" id="SSF51011">
    <property type="entry name" value="Glycosyl hydrolase domain"/>
    <property type="match status" value="1"/>
</dbReference>
<dbReference type="Proteomes" id="UP000198982">
    <property type="component" value="Unassembled WGS sequence"/>
</dbReference>
<evidence type="ECO:0000259" key="16">
    <source>
        <dbReference type="SMART" id="SM00642"/>
    </source>
</evidence>
<feature type="domain" description="Glycosyl hydrolase family 13 catalytic" evidence="16">
    <location>
        <begin position="24"/>
        <end position="424"/>
    </location>
</feature>
<evidence type="ECO:0000256" key="3">
    <source>
        <dbReference type="ARBA" id="ARBA00006219"/>
    </source>
</evidence>
<protein>
    <recommendedName>
        <fullName evidence="6">Maltokinase</fullName>
        <ecNumber evidence="4">2.7.1.175</ecNumber>
        <ecNumber evidence="5">5.4.99.16</ecNumber>
    </recommendedName>
    <alternativeName>
        <fullName evidence="14">Maltose alpha-D-glucosyltransferase</fullName>
    </alternativeName>
    <alternativeName>
        <fullName evidence="13">Maltose-1-phosphate synthase</fullName>
    </alternativeName>
</protein>
<evidence type="ECO:0000256" key="15">
    <source>
        <dbReference type="ARBA" id="ARBA00049067"/>
    </source>
</evidence>
<dbReference type="Pfam" id="PF00128">
    <property type="entry name" value="Alpha-amylase"/>
    <property type="match status" value="2"/>
</dbReference>
<keyword evidence="12" id="KW-0413">Isomerase</keyword>
<dbReference type="RefSeq" id="WP_092314557.1">
    <property type="nucleotide sequence ID" value="NZ_FNTJ01000001.1"/>
</dbReference>
<keyword evidence="9" id="KW-0547">Nucleotide-binding</keyword>
<comment type="catalytic activity">
    <reaction evidence="15">
        <text>D-maltose + ATP = alpha-maltose 1-phosphate + ADP + H(+)</text>
        <dbReference type="Rhea" id="RHEA:31915"/>
        <dbReference type="ChEBI" id="CHEBI:15378"/>
        <dbReference type="ChEBI" id="CHEBI:17306"/>
        <dbReference type="ChEBI" id="CHEBI:30616"/>
        <dbReference type="ChEBI" id="CHEBI:63576"/>
        <dbReference type="ChEBI" id="CHEBI:456216"/>
        <dbReference type="EC" id="2.7.1.175"/>
    </reaction>
</comment>
<dbReference type="Pfam" id="PF16657">
    <property type="entry name" value="Malt_amylase_C"/>
    <property type="match status" value="1"/>
</dbReference>
<dbReference type="Gene3D" id="3.90.400.10">
    <property type="entry name" value="Oligo-1,6-glucosidase, Domain 2"/>
    <property type="match status" value="1"/>
</dbReference>
<dbReference type="InterPro" id="IPR040999">
    <property type="entry name" value="Mak_N_cap"/>
</dbReference>
<dbReference type="NCBIfam" id="TIGR02457">
    <property type="entry name" value="TreS_Cterm"/>
    <property type="match status" value="1"/>
</dbReference>
<dbReference type="InterPro" id="IPR006047">
    <property type="entry name" value="GH13_cat_dom"/>
</dbReference>
<dbReference type="NCBIfam" id="TIGR02456">
    <property type="entry name" value="treS_nterm"/>
    <property type="match status" value="1"/>
</dbReference>
<organism evidence="17 18">
    <name type="scientific">Pseudomonas saponiphila</name>
    <dbReference type="NCBI Taxonomy" id="556534"/>
    <lineage>
        <taxon>Bacteria</taxon>
        <taxon>Pseudomonadati</taxon>
        <taxon>Pseudomonadota</taxon>
        <taxon>Gammaproteobacteria</taxon>
        <taxon>Pseudomonadales</taxon>
        <taxon>Pseudomonadaceae</taxon>
        <taxon>Pseudomonas</taxon>
    </lineage>
</organism>
<evidence type="ECO:0000256" key="14">
    <source>
        <dbReference type="ARBA" id="ARBA00031378"/>
    </source>
</evidence>
<evidence type="ECO:0000256" key="7">
    <source>
        <dbReference type="ARBA" id="ARBA00022679"/>
    </source>
</evidence>
<dbReference type="InterPro" id="IPR013780">
    <property type="entry name" value="Glyco_hydro_b"/>
</dbReference>
<evidence type="ECO:0000256" key="4">
    <source>
        <dbReference type="ARBA" id="ARBA00011962"/>
    </source>
</evidence>
<dbReference type="CDD" id="cd11334">
    <property type="entry name" value="AmyAc_TreS"/>
    <property type="match status" value="1"/>
</dbReference>
<keyword evidence="11" id="KW-0067">ATP-binding</keyword>
<dbReference type="InterPro" id="IPR017853">
    <property type="entry name" value="GH"/>
</dbReference>
<dbReference type="SMART" id="SM00642">
    <property type="entry name" value="Aamy"/>
    <property type="match status" value="1"/>
</dbReference>
<dbReference type="InterPro" id="IPR032091">
    <property type="entry name" value="Malt_amylase-like_C"/>
</dbReference>